<evidence type="ECO:0000313" key="1">
    <source>
        <dbReference type="EMBL" id="KKN42157.1"/>
    </source>
</evidence>
<dbReference type="EMBL" id="LAZR01001600">
    <property type="protein sequence ID" value="KKN42157.1"/>
    <property type="molecule type" value="Genomic_DNA"/>
</dbReference>
<proteinExistence type="predicted"/>
<reference evidence="1" key="1">
    <citation type="journal article" date="2015" name="Nature">
        <title>Complex archaea that bridge the gap between prokaryotes and eukaryotes.</title>
        <authorList>
            <person name="Spang A."/>
            <person name="Saw J.H."/>
            <person name="Jorgensen S.L."/>
            <person name="Zaremba-Niedzwiedzka K."/>
            <person name="Martijn J."/>
            <person name="Lind A.E."/>
            <person name="van Eijk R."/>
            <person name="Schleper C."/>
            <person name="Guy L."/>
            <person name="Ettema T.J."/>
        </authorList>
    </citation>
    <scope>NUCLEOTIDE SEQUENCE</scope>
</reference>
<name>A0A0F9QYU9_9ZZZZ</name>
<comment type="caution">
    <text evidence="1">The sequence shown here is derived from an EMBL/GenBank/DDBJ whole genome shotgun (WGS) entry which is preliminary data.</text>
</comment>
<gene>
    <name evidence="1" type="ORF">LCGC14_0716010</name>
</gene>
<accession>A0A0F9QYU9</accession>
<sequence>MINPRLLERITLFLIKDIYNFPDLDYKRDTPFKGIDEHSFIIPQHIHHFIPIARQKRRS</sequence>
<organism evidence="1">
    <name type="scientific">marine sediment metagenome</name>
    <dbReference type="NCBI Taxonomy" id="412755"/>
    <lineage>
        <taxon>unclassified sequences</taxon>
        <taxon>metagenomes</taxon>
        <taxon>ecological metagenomes</taxon>
    </lineage>
</organism>
<dbReference type="AlphaFoldDB" id="A0A0F9QYU9"/>
<protein>
    <submittedName>
        <fullName evidence="1">Uncharacterized protein</fullName>
    </submittedName>
</protein>